<dbReference type="PANTHER" id="PTHR18964">
    <property type="entry name" value="ROK (REPRESSOR, ORF, KINASE) FAMILY"/>
    <property type="match status" value="1"/>
</dbReference>
<dbReference type="EMBL" id="BQXH01000005">
    <property type="protein sequence ID" value="GKS81000.1"/>
    <property type="molecule type" value="Genomic_DNA"/>
</dbReference>
<keyword evidence="3" id="KW-1185">Reference proteome</keyword>
<comment type="similarity">
    <text evidence="1">Belongs to the ROK (NagC/XylR) family.</text>
</comment>
<dbReference type="CDD" id="cd24152">
    <property type="entry name" value="ASKHA_NBD_ROK-like"/>
    <property type="match status" value="1"/>
</dbReference>
<evidence type="ECO:0000256" key="1">
    <source>
        <dbReference type="ARBA" id="ARBA00006479"/>
    </source>
</evidence>
<evidence type="ECO:0000313" key="3">
    <source>
        <dbReference type="Proteomes" id="UP001055149"/>
    </source>
</evidence>
<dbReference type="InterPro" id="IPR000600">
    <property type="entry name" value="ROK"/>
</dbReference>
<dbReference type="SUPFAM" id="SSF53067">
    <property type="entry name" value="Actin-like ATPase domain"/>
    <property type="match status" value="1"/>
</dbReference>
<protein>
    <submittedName>
        <fullName evidence="2">Transcriptional regulator</fullName>
    </submittedName>
</protein>
<dbReference type="Gene3D" id="3.30.420.40">
    <property type="match status" value="2"/>
</dbReference>
<comment type="caution">
    <text evidence="2">The sequence shown here is derived from an EMBL/GenBank/DDBJ whole genome shotgun (WGS) entry which is preliminary data.</text>
</comment>
<dbReference type="RefSeq" id="WP_244054775.1">
    <property type="nucleotide sequence ID" value="NZ_BQXH01000005.1"/>
</dbReference>
<organism evidence="2 3">
    <name type="scientific">Ligilactobacillus pabuli</name>
    <dbReference type="NCBI Taxonomy" id="2886039"/>
    <lineage>
        <taxon>Bacteria</taxon>
        <taxon>Bacillati</taxon>
        <taxon>Bacillota</taxon>
        <taxon>Bacilli</taxon>
        <taxon>Lactobacillales</taxon>
        <taxon>Lactobacillaceae</taxon>
        <taxon>Ligilactobacillus</taxon>
    </lineage>
</organism>
<dbReference type="Pfam" id="PF00480">
    <property type="entry name" value="ROK"/>
    <property type="match status" value="1"/>
</dbReference>
<reference evidence="2" key="1">
    <citation type="journal article" date="2022" name="Int. J. Syst. Evol. Microbiol.">
        <title>A novel species of lactic acid bacteria, Ligilactobacillus pabuli sp. nov., isolated from alfalfa silage.</title>
        <authorList>
            <person name="Tohno M."/>
            <person name="Tanizawa Y."/>
            <person name="Sawada H."/>
            <person name="Sakamoto M."/>
            <person name="Ohkuma M."/>
            <person name="Kobayashi H."/>
        </authorList>
    </citation>
    <scope>NUCLEOTIDE SEQUENCE</scope>
    <source>
        <strain evidence="2">AF129</strain>
    </source>
</reference>
<name>A0ABQ5JJ94_9LACO</name>
<dbReference type="Proteomes" id="UP001055149">
    <property type="component" value="Unassembled WGS sequence"/>
</dbReference>
<proteinExistence type="inferred from homology"/>
<accession>A0ABQ5JJ94</accession>
<dbReference type="InterPro" id="IPR043129">
    <property type="entry name" value="ATPase_NBD"/>
</dbReference>
<gene>
    <name evidence="2" type="ORF">LPAF129_06850</name>
</gene>
<evidence type="ECO:0000313" key="2">
    <source>
        <dbReference type="EMBL" id="GKS81000.1"/>
    </source>
</evidence>
<sequence length="299" mass="31740">MKNYVGIDIGGTSIKYGLVSATGEILSQASLPTATKQEEVLTNLAQIVTDFQDSGHELAGVGVSMPGVVEANGMLTTAGAVKCLTGVNLQNELEERTGVATTIENDANAAAIAEQWLGAAQGVHNYLSLVLGTGVGGALVINDQIYRGAHARSGEFGWMLLDEQHDELEDGSLNFQGATVIGLLRVYNLKAQTNLTDAREIFTRAADGELIAQHVLATYFRRLAQGILNLVVCFDPAQVIVGGGISVNPAFRTGLQQAYTELQAEHSSVRDLTLPDIVPAQLGNDAGMIGAVYRRMQEE</sequence>
<dbReference type="PANTHER" id="PTHR18964:SF165">
    <property type="entry name" value="BETA-GLUCOSIDE KINASE"/>
    <property type="match status" value="1"/>
</dbReference>